<comment type="catalytic activity">
    <reaction evidence="5">
        <text>an L-alpha-D-Hep-(1-&gt;5)-[alpha-Kdo-(2-&gt;4)]-alpha-Kdo-(2-&gt;6)-lipid A + ADP-L-glycero-beta-D-manno-heptose = an L-alpha-D-Hep-(1-&gt;3)-L-alpha-D-Hep-(1-&gt;5)-[alpha-Kdo-(2-&gt;4)]-alpha-Kdo-(2-&gt;6)-lipid A + ADP + H(+)</text>
        <dbReference type="Rhea" id="RHEA:74071"/>
        <dbReference type="ChEBI" id="CHEBI:15378"/>
        <dbReference type="ChEBI" id="CHEBI:61506"/>
        <dbReference type="ChEBI" id="CHEBI:193068"/>
        <dbReference type="ChEBI" id="CHEBI:193069"/>
        <dbReference type="ChEBI" id="CHEBI:456216"/>
        <dbReference type="EC" id="2.4.99.24"/>
    </reaction>
</comment>
<evidence type="ECO:0000313" key="6">
    <source>
        <dbReference type="EMBL" id="QVL34679.1"/>
    </source>
</evidence>
<gene>
    <name evidence="6" type="primary">waaF</name>
    <name evidence="6" type="ORF">KIH39_12450</name>
</gene>
<protein>
    <recommendedName>
        <fullName evidence="4">lipopolysaccharide heptosyltransferase II</fullName>
        <ecNumber evidence="4">2.4.99.24</ecNumber>
    </recommendedName>
</protein>
<dbReference type="AlphaFoldDB" id="A0A8E6BAX8"/>
<name>A0A8E6BAX8_9BACT</name>
<dbReference type="GO" id="GO:0005829">
    <property type="term" value="C:cytosol"/>
    <property type="evidence" value="ECO:0007669"/>
    <property type="project" value="TreeGrafter"/>
</dbReference>
<dbReference type="InterPro" id="IPR011910">
    <property type="entry name" value="RfaF"/>
</dbReference>
<dbReference type="CDD" id="cd03789">
    <property type="entry name" value="GT9_LPS_heptosyltransferase"/>
    <property type="match status" value="1"/>
</dbReference>
<dbReference type="PANTHER" id="PTHR30160">
    <property type="entry name" value="TETRAACYLDISACCHARIDE 4'-KINASE-RELATED"/>
    <property type="match status" value="1"/>
</dbReference>
<dbReference type="KEGG" id="tsph:KIH39_12450"/>
<dbReference type="GO" id="GO:0008713">
    <property type="term" value="F:ADP-heptose-lipopolysaccharide heptosyltransferase activity"/>
    <property type="evidence" value="ECO:0007669"/>
    <property type="project" value="UniProtKB-EC"/>
</dbReference>
<dbReference type="EC" id="2.4.99.24" evidence="4"/>
<evidence type="ECO:0000313" key="7">
    <source>
        <dbReference type="Proteomes" id="UP000676194"/>
    </source>
</evidence>
<dbReference type="SUPFAM" id="SSF53756">
    <property type="entry name" value="UDP-Glycosyltransferase/glycogen phosphorylase"/>
    <property type="match status" value="1"/>
</dbReference>
<keyword evidence="1" id="KW-0328">Glycosyltransferase</keyword>
<reference evidence="6" key="1">
    <citation type="submission" date="2021-05" db="EMBL/GenBank/DDBJ databases">
        <title>Complete genome sequence of the cellulolytic planctomycete Telmatocola sphagniphila SP2T and characterization of the first cellulase from planctomycetes.</title>
        <authorList>
            <person name="Rakitin A.L."/>
            <person name="Beletsky A.V."/>
            <person name="Naumoff D.G."/>
            <person name="Kulichevskaya I.S."/>
            <person name="Mardanov A.V."/>
            <person name="Ravin N.V."/>
            <person name="Dedysh S.N."/>
        </authorList>
    </citation>
    <scope>NUCLEOTIDE SEQUENCE</scope>
    <source>
        <strain evidence="6">SP2T</strain>
    </source>
</reference>
<keyword evidence="7" id="KW-1185">Reference proteome</keyword>
<dbReference type="InterPro" id="IPR002201">
    <property type="entry name" value="Glyco_trans_9"/>
</dbReference>
<dbReference type="Gene3D" id="3.40.50.2000">
    <property type="entry name" value="Glycogen Phosphorylase B"/>
    <property type="match status" value="2"/>
</dbReference>
<evidence type="ECO:0000256" key="5">
    <source>
        <dbReference type="ARBA" id="ARBA00047503"/>
    </source>
</evidence>
<proteinExistence type="inferred from homology"/>
<keyword evidence="2" id="KW-0808">Transferase</keyword>
<dbReference type="GO" id="GO:0009244">
    <property type="term" value="P:lipopolysaccharide core region biosynthetic process"/>
    <property type="evidence" value="ECO:0007669"/>
    <property type="project" value="TreeGrafter"/>
</dbReference>
<dbReference type="NCBIfam" id="TIGR02195">
    <property type="entry name" value="heptsyl_trn_II"/>
    <property type="match status" value="1"/>
</dbReference>
<accession>A0A8E6BAX8</accession>
<evidence type="ECO:0000256" key="3">
    <source>
        <dbReference type="ARBA" id="ARBA00043995"/>
    </source>
</evidence>
<sequence>MKQNVPLTDYEAKRIAFIKPSALGDVVHALPVLEAVRIRYPSAEIVWVINKSYRALIENHPALNDVMPFDRGAMKKGLSTALSYSLQFAKELRKRRFDLALDLQGLLRSGLMARFTSATRRVGLSNAREGARNFYTDILPAPGLLEQHAVERNWIFAEALGVGRLPKKFRLSISPQNQQIIDSQLLAYPRPWIGLAPGSRWSTKCWPVEHYAELANRVHRRFGGTAFLFGGSEDTELARSLQSRLQGKCVNKIGSTNLPELAAFLNRMDSIVSNDSGPLHLAAALGRPVVAPYTCTKVELHGPFDQFERAVQTRVFCAGSYIRNCDRMICMDDLQPELLWNKLVKVLEAWQNISHSA</sequence>
<evidence type="ECO:0000256" key="1">
    <source>
        <dbReference type="ARBA" id="ARBA00022676"/>
    </source>
</evidence>
<dbReference type="Pfam" id="PF01075">
    <property type="entry name" value="Glyco_transf_9"/>
    <property type="match status" value="1"/>
</dbReference>
<dbReference type="EMBL" id="CP074694">
    <property type="protein sequence ID" value="QVL34679.1"/>
    <property type="molecule type" value="Genomic_DNA"/>
</dbReference>
<evidence type="ECO:0000256" key="2">
    <source>
        <dbReference type="ARBA" id="ARBA00022679"/>
    </source>
</evidence>
<organism evidence="6 7">
    <name type="scientific">Telmatocola sphagniphila</name>
    <dbReference type="NCBI Taxonomy" id="1123043"/>
    <lineage>
        <taxon>Bacteria</taxon>
        <taxon>Pseudomonadati</taxon>
        <taxon>Planctomycetota</taxon>
        <taxon>Planctomycetia</taxon>
        <taxon>Gemmatales</taxon>
        <taxon>Gemmataceae</taxon>
    </lineage>
</organism>
<evidence type="ECO:0000256" key="4">
    <source>
        <dbReference type="ARBA" id="ARBA00044042"/>
    </source>
</evidence>
<dbReference type="Proteomes" id="UP000676194">
    <property type="component" value="Chromosome"/>
</dbReference>
<dbReference type="RefSeq" id="WP_213499899.1">
    <property type="nucleotide sequence ID" value="NZ_CP074694.1"/>
</dbReference>
<comment type="similarity">
    <text evidence="3">Belongs to the glycosyltransferase 9 family.</text>
</comment>
<dbReference type="InterPro" id="IPR051199">
    <property type="entry name" value="LPS_LOS_Heptosyltrfase"/>
</dbReference>